<feature type="compositionally biased region" description="Low complexity" evidence="1">
    <location>
        <begin position="918"/>
        <end position="927"/>
    </location>
</feature>
<dbReference type="InterPro" id="IPR021109">
    <property type="entry name" value="Peptidase_aspartic_dom_sf"/>
</dbReference>
<feature type="region of interest" description="Disordered" evidence="1">
    <location>
        <begin position="906"/>
        <end position="928"/>
    </location>
</feature>
<dbReference type="Gene3D" id="3.10.10.10">
    <property type="entry name" value="HIV Type 1 Reverse Transcriptase, subunit A, domain 1"/>
    <property type="match status" value="1"/>
</dbReference>
<name>A0A2N9G4S5_FAGSY</name>
<dbReference type="InterPro" id="IPR043128">
    <property type="entry name" value="Rev_trsase/Diguanyl_cyclase"/>
</dbReference>
<evidence type="ECO:0000256" key="1">
    <source>
        <dbReference type="SAM" id="MobiDB-lite"/>
    </source>
</evidence>
<dbReference type="FunFam" id="3.10.20.370:FF:000001">
    <property type="entry name" value="Retrovirus-related Pol polyprotein from transposon 17.6-like protein"/>
    <property type="match status" value="1"/>
</dbReference>
<evidence type="ECO:0000259" key="4">
    <source>
        <dbReference type="Pfam" id="PF17919"/>
    </source>
</evidence>
<dbReference type="InterPro" id="IPR053134">
    <property type="entry name" value="RNA-dir_DNA_polymerase"/>
</dbReference>
<dbReference type="PANTHER" id="PTHR24559">
    <property type="entry name" value="TRANSPOSON TY3-I GAG-POL POLYPROTEIN"/>
    <property type="match status" value="1"/>
</dbReference>
<dbReference type="PANTHER" id="PTHR24559:SF444">
    <property type="entry name" value="REVERSE TRANSCRIPTASE DOMAIN-CONTAINING PROTEIN"/>
    <property type="match status" value="1"/>
</dbReference>
<dbReference type="CDD" id="cd01647">
    <property type="entry name" value="RT_LTR"/>
    <property type="match status" value="1"/>
</dbReference>
<organism evidence="5">
    <name type="scientific">Fagus sylvatica</name>
    <name type="common">Beechnut</name>
    <dbReference type="NCBI Taxonomy" id="28930"/>
    <lineage>
        <taxon>Eukaryota</taxon>
        <taxon>Viridiplantae</taxon>
        <taxon>Streptophyta</taxon>
        <taxon>Embryophyta</taxon>
        <taxon>Tracheophyta</taxon>
        <taxon>Spermatophyta</taxon>
        <taxon>Magnoliopsida</taxon>
        <taxon>eudicotyledons</taxon>
        <taxon>Gunneridae</taxon>
        <taxon>Pentapetalae</taxon>
        <taxon>rosids</taxon>
        <taxon>fabids</taxon>
        <taxon>Fagales</taxon>
        <taxon>Fagaceae</taxon>
        <taxon>Fagus</taxon>
    </lineage>
</organism>
<reference evidence="5" key="1">
    <citation type="submission" date="2018-02" db="EMBL/GenBank/DDBJ databases">
        <authorList>
            <person name="Cohen D.B."/>
            <person name="Kent A.D."/>
        </authorList>
    </citation>
    <scope>NUCLEOTIDE SEQUENCE</scope>
</reference>
<dbReference type="Gene3D" id="3.30.70.270">
    <property type="match status" value="1"/>
</dbReference>
<gene>
    <name evidence="5" type="ORF">FSB_LOCUS22444</name>
</gene>
<dbReference type="CDD" id="cd09274">
    <property type="entry name" value="RNase_HI_RT_Ty3"/>
    <property type="match status" value="1"/>
</dbReference>
<evidence type="ECO:0000259" key="3">
    <source>
        <dbReference type="Pfam" id="PF03732"/>
    </source>
</evidence>
<feature type="compositionally biased region" description="Polar residues" evidence="1">
    <location>
        <begin position="906"/>
        <end position="917"/>
    </location>
</feature>
<feature type="domain" description="Retrotransposon gag" evidence="3">
    <location>
        <begin position="712"/>
        <end position="778"/>
    </location>
</feature>
<dbReference type="Gene3D" id="2.40.70.10">
    <property type="entry name" value="Acid Proteases"/>
    <property type="match status" value="1"/>
</dbReference>
<dbReference type="Pfam" id="PF03732">
    <property type="entry name" value="Retrotrans_gag"/>
    <property type="match status" value="1"/>
</dbReference>
<sequence length="1818" mass="209582">MGDNLLLFEFEDEVDLERVLFSEPWSYNKYLIHNLPVLSLKRKVMEALGRGIREVMKTTETDEEMGGGRVIRIRVKVDITKPLCRGRKIGLANGREGRPNRKVEVHVEGCSHPYGGWSKTPLEDGQKNTVPLKAPVAYSSNANMEVFAKNSGLDFQSVSADFESQLREIDKEMGLFNEDCVVLNAKDPMPILRTTIPNPCTQAVIHPQEHTKVKGPLTDITNTPKTRVGSWKKKARAHDQEKIHAPLLWRFFRRRLTTLNPTETNELPELELSWAWEPMHSSRTCQPDAWHLTFVYGALETHQLVDTWNLIRRLSQQFQLSWCYMGDFKGIVISAEIQRRRPRPKRQMQAFRDVLDECGMLDLDRGVATMDWIQKFQAARIDHLDVTNFDHKCLHLEFKPCNPANHSRKPFRFKEIWTSDVRLKGLKSEVNFLLEIEERMWRQRSRTSWLKDGDQNTRFFDRRASHRRRRQRNRIVGLRDNATAWEEDKDEVVSILLWYYETIFKSSQPTQIDEVVAHVPQAPGPDGMPPLFYKRYWLVVGQDVTRGVLYCLNSDNVLISFETLHHMHTTKIGRDGAMAFKLDISKAYDRVEWDYLESIMRKMGFHPRWVSMIMMCISMCLLNSNLLMVRQPSSLLYYPSLIKIDPTSIFGTVAGEFRYIQRQLRGTKITDGIYSIDFRGLENENPYVHIRAFDEVINSFYTQHAVETAKLRFFPFSLKDRARGWLYTLKPRSIGNWGEMGHEFYKKYFPPHKVQQVKRKISSFIQGENESLFQAWERILQKEPEDAIDYLDEIAENSNTWTRPSAIESTDRSRATSTTAGRGIYQLKEEDTMKAKLESLTKENEALKLKDTVGAKQGYQDEIHEVILRSLIPLILRLTTLDGKITLILVGRMTLVLPNNHHLPQRNFSQSYPTQHASQPSSSSSNSLEHNLNAFIEAQTKANQMYDAFNQKHEATIQKHDAILNRLVEDNKEFRSHLSKLTTTLSVNEKGKFPSQAHIPHGQYMAQGSQDKLNNEHINVVTTRSGKTVVTPLVEEQTENRDNIEEATINEPMEDVLVQIDKFYYPVDFLILETESVVHANSKIPIILGRPFLATANALINCRNGLMKLSFGHMTLEVNIFNIGKQIFEDEDCEVVNWIDAIVQEQFTKTNHSDPFDSCLLNFSDNDSSIDSNIANVCSLLDSQVMELNCWKPRFEELPKSENKALPSSVAIPKLELKQLPSGLKYAFLELGDTFPVVISSILNMDQEGKLVELLRKHKTAIGWTIADIKGISPLICTHRINFEDEVKASRQPQCRLNPNMREVVKTEVLKLLDAGIIYPISDSKWVSPTQVVPKKSGVTVVKNEHGELVPTKLVTGWWMCIDYRKLNTTTRKDHFPLPFIDQVLERVAGHSFYCFLDGYSGYYQIEIDLEDQDKTTFTCPFGTYAFRRMPFGLCNAPATFQRCMMSIFSDMVGEIMEVFMDDLSVFGNTFDDCLDNLGKVLARCEEKNLVLNWEKCHFMVSSGIVLGHIVSSKGIETEACQEAFTKLIGKLTSAPIMQAPDWSLPFELMCDASDYAIGAVLGQRKDKKPHVIYYASRTLNSTQMNYTTTEKELLAIVFALDKFRSYLIGSPVEFNLIIKDKKGVENVVADHLSRLIFEDNMEHLPINDEFPDKHLFALSNLPWYAYIVNYLAVVELEHKAYWAIKSFNFNIDEAGKLRKLQMNELEELRNEAYESSRIYKAKMKTFHDKRILRKTFEVNQKVYLYNSRLHKHPGKLRSRWDGPYIVKHVSEHGAIEVEDPRDGCTFKVNGQRLKPALERFVQEEETIPLEDPVYRDD</sequence>
<dbReference type="EMBL" id="OIVN01001490">
    <property type="protein sequence ID" value="SPC94562.1"/>
    <property type="molecule type" value="Genomic_DNA"/>
</dbReference>
<accession>A0A2N9G4S5</accession>
<dbReference type="Gene3D" id="3.10.20.370">
    <property type="match status" value="1"/>
</dbReference>
<dbReference type="InterPro" id="IPR043502">
    <property type="entry name" value="DNA/RNA_pol_sf"/>
</dbReference>
<evidence type="ECO:0000313" key="5">
    <source>
        <dbReference type="EMBL" id="SPC94562.1"/>
    </source>
</evidence>
<dbReference type="InterPro" id="IPR000477">
    <property type="entry name" value="RT_dom"/>
</dbReference>
<protein>
    <recommendedName>
        <fullName evidence="6">Reverse transcriptase</fullName>
    </recommendedName>
</protein>
<evidence type="ECO:0000259" key="2">
    <source>
        <dbReference type="Pfam" id="PF00078"/>
    </source>
</evidence>
<dbReference type="InterPro" id="IPR041577">
    <property type="entry name" value="RT_RNaseH_2"/>
</dbReference>
<feature type="domain" description="Reverse transcriptase/retrotransposon-derived protein RNase H-like" evidence="4">
    <location>
        <begin position="1518"/>
        <end position="1614"/>
    </location>
</feature>
<dbReference type="SUPFAM" id="SSF56672">
    <property type="entry name" value="DNA/RNA polymerases"/>
    <property type="match status" value="1"/>
</dbReference>
<feature type="region of interest" description="Disordered" evidence="1">
    <location>
        <begin position="214"/>
        <end position="235"/>
    </location>
</feature>
<evidence type="ECO:0008006" key="6">
    <source>
        <dbReference type="Google" id="ProtNLM"/>
    </source>
</evidence>
<proteinExistence type="predicted"/>
<feature type="domain" description="Reverse transcriptase" evidence="2">
    <location>
        <begin position="1358"/>
        <end position="1510"/>
    </location>
</feature>
<dbReference type="Pfam" id="PF17919">
    <property type="entry name" value="RT_RNaseH_2"/>
    <property type="match status" value="1"/>
</dbReference>
<dbReference type="InterPro" id="IPR005162">
    <property type="entry name" value="Retrotrans_gag_dom"/>
</dbReference>
<dbReference type="Pfam" id="PF00078">
    <property type="entry name" value="RVT_1"/>
    <property type="match status" value="1"/>
</dbReference>